<name>Q982U1_RHILO</name>
<evidence type="ECO:0000313" key="2">
    <source>
        <dbReference type="Proteomes" id="UP000000552"/>
    </source>
</evidence>
<dbReference type="RefSeq" id="WP_010915664.1">
    <property type="nucleotide sequence ID" value="NC_002678.2"/>
</dbReference>
<evidence type="ECO:0000313" key="1">
    <source>
        <dbReference type="EMBL" id="BAB54365.1"/>
    </source>
</evidence>
<dbReference type="HOGENOM" id="CLU_2397546_0_0_5"/>
<dbReference type="Proteomes" id="UP000000552">
    <property type="component" value="Chromosome"/>
</dbReference>
<organism evidence="1 2">
    <name type="scientific">Mesorhizobium japonicum (strain LMG 29417 / CECT 9101 / MAFF 303099)</name>
    <name type="common">Mesorhizobium loti (strain MAFF 303099)</name>
    <dbReference type="NCBI Taxonomy" id="266835"/>
    <lineage>
        <taxon>Bacteria</taxon>
        <taxon>Pseudomonadati</taxon>
        <taxon>Pseudomonadota</taxon>
        <taxon>Alphaproteobacteria</taxon>
        <taxon>Hyphomicrobiales</taxon>
        <taxon>Phyllobacteriaceae</taxon>
        <taxon>Mesorhizobium</taxon>
    </lineage>
</organism>
<dbReference type="EMBL" id="BA000012">
    <property type="protein sequence ID" value="BAB54365.1"/>
    <property type="molecule type" value="Genomic_DNA"/>
</dbReference>
<sequence length="93" mass="10645">MNPALCGQIRKWDSQGQTRLKPESFQELLFSLLEWRRVCQIAARAWLNFKAGCETGGRERFARRRMIIDRQAAKPAIGCKSPRLGTSFLESGF</sequence>
<accession>Q982U1</accession>
<reference evidence="1 2" key="1">
    <citation type="journal article" date="2000" name="DNA Res.">
        <title>Complete genome structure of the nitrogen-fixing symbiotic bacterium Mesorhizobium loti.</title>
        <authorList>
            <person name="Kaneko T."/>
            <person name="Nakamura Y."/>
            <person name="Sato S."/>
            <person name="Asamizu E."/>
            <person name="Kato T."/>
            <person name="Sasamoto S."/>
            <person name="Watanabe A."/>
            <person name="Idesawa K."/>
            <person name="Ishikawa A."/>
            <person name="Kawashima K."/>
            <person name="Kimura T."/>
            <person name="Kishida Y."/>
            <person name="Kiyokawa C."/>
            <person name="Kohara M."/>
            <person name="Matsumoto M."/>
            <person name="Matsuno A."/>
            <person name="Mochizuki Y."/>
            <person name="Nakayama S."/>
            <person name="Nakazaki N."/>
            <person name="Shimpo S."/>
            <person name="Sugimoto M."/>
            <person name="Takeuchi C."/>
            <person name="Yamada M."/>
            <person name="Tabata S."/>
        </authorList>
    </citation>
    <scope>NUCLEOTIDE SEQUENCE [LARGE SCALE GENOMIC DNA]</scope>
    <source>
        <strain evidence="2">LMG 29417 / CECT 9101 / MAFF 303099</strain>
    </source>
</reference>
<dbReference type="AlphaFoldDB" id="Q982U1"/>
<proteinExistence type="predicted"/>
<dbReference type="KEGG" id="mlo:msr8494"/>
<gene>
    <name evidence="1" type="ordered locus">msr8494</name>
</gene>
<protein>
    <submittedName>
        <fullName evidence="1">Msr8494 protein</fullName>
    </submittedName>
</protein>